<comment type="caution">
    <text evidence="8">The sequence shown here is derived from an EMBL/GenBank/DDBJ whole genome shotgun (WGS) entry which is preliminary data.</text>
</comment>
<feature type="domain" description="DNA-binding protein H-NS-like C-terminal" evidence="7">
    <location>
        <begin position="86"/>
        <end position="132"/>
    </location>
</feature>
<dbReference type="Gene3D" id="4.10.430.10">
    <property type="entry name" value="Histone-like protein H-NS, C-terminal domain"/>
    <property type="match status" value="1"/>
</dbReference>
<protein>
    <recommendedName>
        <fullName evidence="5">DNA-binding protein</fullName>
    </recommendedName>
</protein>
<dbReference type="InterPro" id="IPR037150">
    <property type="entry name" value="H-NS_C_dom_sf"/>
</dbReference>
<dbReference type="Proteomes" id="UP001499988">
    <property type="component" value="Unassembled WGS sequence"/>
</dbReference>
<dbReference type="InterPro" id="IPR027444">
    <property type="entry name" value="H-NS_C_dom"/>
</dbReference>
<sequence>MADFLEILTHGRRLKAQLKGLALDELQEVIGKMQAIAAEREEELAAENAANAERLAKIEEIRKKLAEEGIGLDELGAVVGGEAAPRKKRAPRPAKYEITVDGERLTWTGQGRTPKAIKERLDAGASLEDFLIK</sequence>
<dbReference type="Pfam" id="PF00816">
    <property type="entry name" value="Histone_HNS"/>
    <property type="match status" value="1"/>
</dbReference>
<dbReference type="InterPro" id="IPR027454">
    <property type="entry name" value="Histone_HNS_N"/>
</dbReference>
<accession>A0ABP9EGT4</accession>
<dbReference type="SUPFAM" id="SSF81273">
    <property type="entry name" value="H-NS histone-like proteins"/>
    <property type="match status" value="2"/>
</dbReference>
<keyword evidence="6" id="KW-0175">Coiled coil</keyword>
<gene>
    <name evidence="8" type="ORF">GCM10023333_04110</name>
</gene>
<dbReference type="InterPro" id="IPR001801">
    <property type="entry name" value="Histone_HNS"/>
</dbReference>
<dbReference type="RefSeq" id="WP_345332880.1">
    <property type="nucleotide sequence ID" value="NZ_BAABJZ010000006.1"/>
</dbReference>
<reference evidence="9" key="1">
    <citation type="journal article" date="2019" name="Int. J. Syst. Evol. Microbiol.">
        <title>The Global Catalogue of Microorganisms (GCM) 10K type strain sequencing project: providing services to taxonomists for standard genome sequencing and annotation.</title>
        <authorList>
            <consortium name="The Broad Institute Genomics Platform"/>
            <consortium name="The Broad Institute Genome Sequencing Center for Infectious Disease"/>
            <person name="Wu L."/>
            <person name="Ma J."/>
        </authorList>
    </citation>
    <scope>NUCLEOTIDE SEQUENCE [LARGE SCALE GENOMIC DNA]</scope>
    <source>
        <strain evidence="9">JCM 18401</strain>
    </source>
</reference>
<keyword evidence="4 5" id="KW-0238">DNA-binding</keyword>
<comment type="subcellular location">
    <subcellularLocation>
        <location evidence="1">Cytoplasm</location>
        <location evidence="1">Nucleoid</location>
    </subcellularLocation>
</comment>
<evidence type="ECO:0000256" key="4">
    <source>
        <dbReference type="ARBA" id="ARBA00023125"/>
    </source>
</evidence>
<dbReference type="PIRSF" id="PIRSF002096">
    <property type="entry name" value="HnS"/>
    <property type="match status" value="1"/>
</dbReference>
<dbReference type="EMBL" id="BAABJZ010000006">
    <property type="protein sequence ID" value="GAA4874391.1"/>
    <property type="molecule type" value="Genomic_DNA"/>
</dbReference>
<proteinExistence type="inferred from homology"/>
<dbReference type="Pfam" id="PF22470">
    <property type="entry name" value="Histone_HNS_N"/>
    <property type="match status" value="1"/>
</dbReference>
<dbReference type="Gene3D" id="1.10.287.1050">
    <property type="entry name" value="H-NS histone-like proteins"/>
    <property type="match status" value="1"/>
</dbReference>
<evidence type="ECO:0000256" key="6">
    <source>
        <dbReference type="SAM" id="Coils"/>
    </source>
</evidence>
<feature type="coiled-coil region" evidence="6">
    <location>
        <begin position="23"/>
        <end position="55"/>
    </location>
</feature>
<evidence type="ECO:0000256" key="1">
    <source>
        <dbReference type="ARBA" id="ARBA00004453"/>
    </source>
</evidence>
<dbReference type="SMART" id="SM00528">
    <property type="entry name" value="HNS"/>
    <property type="match status" value="1"/>
</dbReference>
<evidence type="ECO:0000259" key="7">
    <source>
        <dbReference type="SMART" id="SM00528"/>
    </source>
</evidence>
<organism evidence="8 9">
    <name type="scientific">Ferrimonas pelagia</name>
    <dbReference type="NCBI Taxonomy" id="1177826"/>
    <lineage>
        <taxon>Bacteria</taxon>
        <taxon>Pseudomonadati</taxon>
        <taxon>Pseudomonadota</taxon>
        <taxon>Gammaproteobacteria</taxon>
        <taxon>Alteromonadales</taxon>
        <taxon>Ferrimonadaceae</taxon>
        <taxon>Ferrimonas</taxon>
    </lineage>
</organism>
<dbReference type="PANTHER" id="PTHR38097">
    <property type="match status" value="1"/>
</dbReference>
<keyword evidence="3" id="KW-0963">Cytoplasm</keyword>
<name>A0ABP9EGT4_9GAMM</name>
<comment type="similarity">
    <text evidence="2 5">Belongs to the histone-like protein H-NS family.</text>
</comment>
<dbReference type="InterPro" id="IPR054180">
    <property type="entry name" value="H-NS-like_N"/>
</dbReference>
<dbReference type="PANTHER" id="PTHR38097:SF2">
    <property type="entry name" value="DNA-BINDING PROTEIN STPA"/>
    <property type="match status" value="1"/>
</dbReference>
<evidence type="ECO:0000313" key="8">
    <source>
        <dbReference type="EMBL" id="GAA4874391.1"/>
    </source>
</evidence>
<evidence type="ECO:0000256" key="5">
    <source>
        <dbReference type="PIRNR" id="PIRNR002096"/>
    </source>
</evidence>
<evidence type="ECO:0000256" key="3">
    <source>
        <dbReference type="ARBA" id="ARBA00022490"/>
    </source>
</evidence>
<evidence type="ECO:0000313" key="9">
    <source>
        <dbReference type="Proteomes" id="UP001499988"/>
    </source>
</evidence>
<evidence type="ECO:0000256" key="2">
    <source>
        <dbReference type="ARBA" id="ARBA00010610"/>
    </source>
</evidence>
<keyword evidence="9" id="KW-1185">Reference proteome</keyword>